<gene>
    <name evidence="1" type="ORF">AVEN_160791_1</name>
</gene>
<reference evidence="1 2" key="1">
    <citation type="journal article" date="2019" name="Sci. Rep.">
        <title>Orb-weaving spider Araneus ventricosus genome elucidates the spidroin gene catalogue.</title>
        <authorList>
            <person name="Kono N."/>
            <person name="Nakamura H."/>
            <person name="Ohtoshi R."/>
            <person name="Moran D.A.P."/>
            <person name="Shinohara A."/>
            <person name="Yoshida Y."/>
            <person name="Fujiwara M."/>
            <person name="Mori M."/>
            <person name="Tomita M."/>
            <person name="Arakawa K."/>
        </authorList>
    </citation>
    <scope>NUCLEOTIDE SEQUENCE [LARGE SCALE GENOMIC DNA]</scope>
</reference>
<sequence>MQGPIQVLLFTLRDVNLSISLRFLLSISNSNLSIKSAPKIYPQRSAIREVQENDRRSSRSSVKCLVPQVRMTEKLAAYRITLPSGTHLFKFAEETGNTEALPFFHANAD</sequence>
<dbReference type="EMBL" id="BGPR01013634">
    <property type="protein sequence ID" value="GBN61502.1"/>
    <property type="molecule type" value="Genomic_DNA"/>
</dbReference>
<evidence type="ECO:0000313" key="2">
    <source>
        <dbReference type="Proteomes" id="UP000499080"/>
    </source>
</evidence>
<evidence type="ECO:0000313" key="1">
    <source>
        <dbReference type="EMBL" id="GBN61502.1"/>
    </source>
</evidence>
<name>A0A4Y2QE47_ARAVE</name>
<keyword evidence="2" id="KW-1185">Reference proteome</keyword>
<dbReference type="AlphaFoldDB" id="A0A4Y2QE47"/>
<dbReference type="Proteomes" id="UP000499080">
    <property type="component" value="Unassembled WGS sequence"/>
</dbReference>
<comment type="caution">
    <text evidence="1">The sequence shown here is derived from an EMBL/GenBank/DDBJ whole genome shotgun (WGS) entry which is preliminary data.</text>
</comment>
<protein>
    <submittedName>
        <fullName evidence="1">Uncharacterized protein</fullName>
    </submittedName>
</protein>
<organism evidence="1 2">
    <name type="scientific">Araneus ventricosus</name>
    <name type="common">Orbweaver spider</name>
    <name type="synonym">Epeira ventricosa</name>
    <dbReference type="NCBI Taxonomy" id="182803"/>
    <lineage>
        <taxon>Eukaryota</taxon>
        <taxon>Metazoa</taxon>
        <taxon>Ecdysozoa</taxon>
        <taxon>Arthropoda</taxon>
        <taxon>Chelicerata</taxon>
        <taxon>Arachnida</taxon>
        <taxon>Araneae</taxon>
        <taxon>Araneomorphae</taxon>
        <taxon>Entelegynae</taxon>
        <taxon>Araneoidea</taxon>
        <taxon>Araneidae</taxon>
        <taxon>Araneus</taxon>
    </lineage>
</organism>
<proteinExistence type="predicted"/>
<accession>A0A4Y2QE47</accession>